<evidence type="ECO:0000259" key="1">
    <source>
        <dbReference type="PROSITE" id="PS00028"/>
    </source>
</evidence>
<gene>
    <name evidence="2" type="ORF">ABEB36_002051</name>
</gene>
<proteinExistence type="predicted"/>
<dbReference type="AlphaFoldDB" id="A0ABD1F5Z2"/>
<name>A0ABD1F5Z2_HYPHA</name>
<dbReference type="PROSITE" id="PS00028">
    <property type="entry name" value="ZINC_FINGER_C2H2_1"/>
    <property type="match status" value="1"/>
</dbReference>
<comment type="caution">
    <text evidence="2">The sequence shown here is derived from an EMBL/GenBank/DDBJ whole genome shotgun (WGS) entry which is preliminary data.</text>
</comment>
<accession>A0ABD1F5Z2</accession>
<reference evidence="2 3" key="1">
    <citation type="submission" date="2024-05" db="EMBL/GenBank/DDBJ databases">
        <title>Genetic variation in Jamaican populations of the coffee berry borer (Hypothenemus hampei).</title>
        <authorList>
            <person name="Errbii M."/>
            <person name="Myrie A."/>
        </authorList>
    </citation>
    <scope>NUCLEOTIDE SEQUENCE [LARGE SCALE GENOMIC DNA]</scope>
    <source>
        <strain evidence="2">JA-Hopewell-2020-01-JO</strain>
        <tissue evidence="2">Whole body</tissue>
    </source>
</reference>
<evidence type="ECO:0000313" key="2">
    <source>
        <dbReference type="EMBL" id="KAL1512464.1"/>
    </source>
</evidence>
<dbReference type="Proteomes" id="UP001566132">
    <property type="component" value="Unassembled WGS sequence"/>
</dbReference>
<dbReference type="InterPro" id="IPR013087">
    <property type="entry name" value="Znf_C2H2_type"/>
</dbReference>
<feature type="domain" description="C2H2-type" evidence="1">
    <location>
        <begin position="147"/>
        <end position="169"/>
    </location>
</feature>
<sequence>MDIFSNTYNGVPVDELYSLHAELQPSNDSITDSEHNFSQNSNSIHIQLPVFDIKDLKDNLVDARDFSTNNSNLESTFEEQFSTDKSHKNISQVLKSLMSQNNCLICFEETYRGHYKNKKHIRSVLEWINSNAKTFRFNLSQIDNLFCKVCHNVFSNNIESSRHYKSLGHEMKLEYQSQKTNTISDVKILDGPIIQKNSENKEIILRMKILEQLQVIVDKLYVSREIPFDIGLKKMKDLNQKISNIQYSQ</sequence>
<dbReference type="EMBL" id="JBDJPC010000002">
    <property type="protein sequence ID" value="KAL1512464.1"/>
    <property type="molecule type" value="Genomic_DNA"/>
</dbReference>
<organism evidence="2 3">
    <name type="scientific">Hypothenemus hampei</name>
    <name type="common">Coffee berry borer</name>
    <dbReference type="NCBI Taxonomy" id="57062"/>
    <lineage>
        <taxon>Eukaryota</taxon>
        <taxon>Metazoa</taxon>
        <taxon>Ecdysozoa</taxon>
        <taxon>Arthropoda</taxon>
        <taxon>Hexapoda</taxon>
        <taxon>Insecta</taxon>
        <taxon>Pterygota</taxon>
        <taxon>Neoptera</taxon>
        <taxon>Endopterygota</taxon>
        <taxon>Coleoptera</taxon>
        <taxon>Polyphaga</taxon>
        <taxon>Cucujiformia</taxon>
        <taxon>Curculionidae</taxon>
        <taxon>Scolytinae</taxon>
        <taxon>Hypothenemus</taxon>
    </lineage>
</organism>
<keyword evidence="3" id="KW-1185">Reference proteome</keyword>
<evidence type="ECO:0000313" key="3">
    <source>
        <dbReference type="Proteomes" id="UP001566132"/>
    </source>
</evidence>
<protein>
    <recommendedName>
        <fullName evidence="1">C2H2-type domain-containing protein</fullName>
    </recommendedName>
</protein>